<evidence type="ECO:0000313" key="3">
    <source>
        <dbReference type="Proteomes" id="UP000248886"/>
    </source>
</evidence>
<accession>A0A2W1KK45</accession>
<feature type="transmembrane region" description="Helical" evidence="1">
    <location>
        <begin position="71"/>
        <end position="91"/>
    </location>
</feature>
<evidence type="ECO:0000256" key="1">
    <source>
        <dbReference type="SAM" id="Phobius"/>
    </source>
</evidence>
<dbReference type="RefSeq" id="WP_054608934.1">
    <property type="nucleotide sequence ID" value="NZ_AP025160.1"/>
</dbReference>
<feature type="transmembrane region" description="Helical" evidence="1">
    <location>
        <begin position="21"/>
        <end position="48"/>
    </location>
</feature>
<keyword evidence="1" id="KW-1133">Transmembrane helix</keyword>
<name>A0A2W1KK45_ACIFR</name>
<organism evidence="2 3">
    <name type="scientific">Acidithiobacillus ferrooxidans</name>
    <name type="common">Thiobacillus ferrooxidans</name>
    <dbReference type="NCBI Taxonomy" id="920"/>
    <lineage>
        <taxon>Bacteria</taxon>
        <taxon>Pseudomonadati</taxon>
        <taxon>Pseudomonadota</taxon>
        <taxon>Acidithiobacillia</taxon>
        <taxon>Acidithiobacillales</taxon>
        <taxon>Acidithiobacillaceae</taxon>
        <taxon>Acidithiobacillus</taxon>
    </lineage>
</organism>
<dbReference type="OrthoDB" id="10016130at2"/>
<dbReference type="Proteomes" id="UP000248886">
    <property type="component" value="Unassembled WGS sequence"/>
</dbReference>
<evidence type="ECO:0000313" key="2">
    <source>
        <dbReference type="EMBL" id="PZD82855.1"/>
    </source>
</evidence>
<keyword evidence="1" id="KW-0472">Membrane</keyword>
<proteinExistence type="predicted"/>
<reference evidence="2 3" key="1">
    <citation type="submission" date="2018-06" db="EMBL/GenBank/DDBJ databases">
        <title>Draft sequence of Acidithiobacillus ferrooxidans CCM 4253.</title>
        <authorList>
            <person name="Moya-Beltran A."/>
            <person name="Castro M."/>
            <person name="Covarrubias P.C."/>
            <person name="Issotta F."/>
            <person name="Janiczek O."/>
            <person name="Mandl M."/>
            <person name="Kucera J."/>
            <person name="Quatrini R."/>
        </authorList>
    </citation>
    <scope>NUCLEOTIDE SEQUENCE [LARGE SCALE GENOMIC DNA]</scope>
    <source>
        <strain evidence="2 3">CCM 4253</strain>
    </source>
</reference>
<protein>
    <submittedName>
        <fullName evidence="2">Uncharacterized protein</fullName>
    </submittedName>
</protein>
<dbReference type="EMBL" id="QKQP01000001">
    <property type="protein sequence ID" value="PZD82855.1"/>
    <property type="molecule type" value="Genomic_DNA"/>
</dbReference>
<keyword evidence="1" id="KW-0812">Transmembrane</keyword>
<gene>
    <name evidence="2" type="ORF">DN052_07645</name>
</gene>
<dbReference type="AlphaFoldDB" id="A0A2W1KK45"/>
<sequence>MPEQFARNTDGYWDAAFHRAVRYMSIMICLILTPWLVLSILVMVSLLIPNSGMTGLFQSIGLHPHTTYETLRWTVIAGAFLAMAWLSYIVFRELGLLLNGADIPRLPSQFDRDWQRAN</sequence>
<comment type="caution">
    <text evidence="2">The sequence shown here is derived from an EMBL/GenBank/DDBJ whole genome shotgun (WGS) entry which is preliminary data.</text>
</comment>